<keyword evidence="2" id="KW-0663">Pyridoxal phosphate</keyword>
<keyword evidence="3 6" id="KW-0413">Isomerase</keyword>
<dbReference type="PANTHER" id="PTHR30511">
    <property type="entry name" value="ALANINE RACEMASE"/>
    <property type="match status" value="1"/>
</dbReference>
<dbReference type="Gene3D" id="2.40.37.10">
    <property type="entry name" value="Lyase, Ornithine Decarboxylase, Chain A, domain 1"/>
    <property type="match status" value="1"/>
</dbReference>
<evidence type="ECO:0000313" key="6">
    <source>
        <dbReference type="EMBL" id="KJL35683.1"/>
    </source>
</evidence>
<dbReference type="GO" id="GO:0009252">
    <property type="term" value="P:peptidoglycan biosynthetic process"/>
    <property type="evidence" value="ECO:0007669"/>
    <property type="project" value="TreeGrafter"/>
</dbReference>
<dbReference type="RefSeq" id="WP_045248036.1">
    <property type="nucleotide sequence ID" value="NZ_JYIY01000077.1"/>
</dbReference>
<dbReference type="EMBL" id="DMNG01000019">
    <property type="protein sequence ID" value="HAN23213.1"/>
    <property type="molecule type" value="Genomic_DNA"/>
</dbReference>
<dbReference type="PATRIC" id="fig|400772.4.peg.2131"/>
<dbReference type="GO" id="GO:0008784">
    <property type="term" value="F:alanine racemase activity"/>
    <property type="evidence" value="ECO:0007669"/>
    <property type="project" value="UniProtKB-EC"/>
</dbReference>
<gene>
    <name evidence="6" type="primary">alr_2</name>
    <name evidence="5" type="ORF">DCP95_01400</name>
    <name evidence="6" type="ORF">RR49_02115</name>
</gene>
<dbReference type="EMBL" id="JYIY01000077">
    <property type="protein sequence ID" value="KJL35683.1"/>
    <property type="molecule type" value="Genomic_DNA"/>
</dbReference>
<sequence>MTHDAAPVARISVAAIVANVRGAAASAPLVDLRHDAYGHGVDAVATALLSETDATLLVDDATTFGDRVVRAGEPAVSPAVTYGWVDGVPAMTLVGTVLSTKRLLTGEGVSYGYRFRAPADTRVALVTGGYAQGVVRSAGGAASVSLGHARRPIVGRVAMDVCVIDIGDADIARGDEAVFFGRGGDTVAHWAAVTALRPSEIVTAVGLHTRREAVS</sequence>
<dbReference type="SUPFAM" id="SSF50621">
    <property type="entry name" value="Alanine racemase C-terminal domain-like"/>
    <property type="match status" value="1"/>
</dbReference>
<organism evidence="6 7">
    <name type="scientific">Microbacterium ginsengisoli</name>
    <dbReference type="NCBI Taxonomy" id="400772"/>
    <lineage>
        <taxon>Bacteria</taxon>
        <taxon>Bacillati</taxon>
        <taxon>Actinomycetota</taxon>
        <taxon>Actinomycetes</taxon>
        <taxon>Micrococcales</taxon>
        <taxon>Microbacteriaceae</taxon>
        <taxon>Microbacterium</taxon>
    </lineage>
</organism>
<dbReference type="InterPro" id="IPR000821">
    <property type="entry name" value="Ala_racemase"/>
</dbReference>
<evidence type="ECO:0000259" key="4">
    <source>
        <dbReference type="SMART" id="SM01005"/>
    </source>
</evidence>
<protein>
    <submittedName>
        <fullName evidence="6">Alanine racemase</fullName>
        <ecNumber evidence="6">5.1.1.1</ecNumber>
    </submittedName>
</protein>
<dbReference type="GO" id="GO:0005829">
    <property type="term" value="C:cytosol"/>
    <property type="evidence" value="ECO:0007669"/>
    <property type="project" value="TreeGrafter"/>
</dbReference>
<keyword evidence="7" id="KW-1185">Reference proteome</keyword>
<comment type="cofactor">
    <cofactor evidence="1">
        <name>pyridoxal 5'-phosphate</name>
        <dbReference type="ChEBI" id="CHEBI:597326"/>
    </cofactor>
</comment>
<evidence type="ECO:0000256" key="2">
    <source>
        <dbReference type="ARBA" id="ARBA00022898"/>
    </source>
</evidence>
<dbReference type="EC" id="5.1.1.1" evidence="6"/>
<dbReference type="AlphaFoldDB" id="A0A0F0LRC5"/>
<accession>A0A0F0LRC5</accession>
<dbReference type="Proteomes" id="UP000257479">
    <property type="component" value="Unassembled WGS sequence"/>
</dbReference>
<dbReference type="GO" id="GO:0030632">
    <property type="term" value="P:D-alanine biosynthetic process"/>
    <property type="evidence" value="ECO:0007669"/>
    <property type="project" value="TreeGrafter"/>
</dbReference>
<reference evidence="5 8" key="2">
    <citation type="journal article" date="2018" name="Nat. Biotechnol.">
        <title>A standardized bacterial taxonomy based on genome phylogeny substantially revises the tree of life.</title>
        <authorList>
            <person name="Parks D.H."/>
            <person name="Chuvochina M."/>
            <person name="Waite D.W."/>
            <person name="Rinke C."/>
            <person name="Skarshewski A."/>
            <person name="Chaumeil P.A."/>
            <person name="Hugenholtz P."/>
        </authorList>
    </citation>
    <scope>NUCLEOTIDE SEQUENCE [LARGE SCALE GENOMIC DNA]</scope>
    <source>
        <strain evidence="5">UBA9152</strain>
    </source>
</reference>
<evidence type="ECO:0000313" key="8">
    <source>
        <dbReference type="Proteomes" id="UP000257479"/>
    </source>
</evidence>
<name>A0A0F0LRC5_9MICO</name>
<dbReference type="GO" id="GO:0030170">
    <property type="term" value="F:pyridoxal phosphate binding"/>
    <property type="evidence" value="ECO:0007669"/>
    <property type="project" value="TreeGrafter"/>
</dbReference>
<dbReference type="OrthoDB" id="9813814at2"/>
<dbReference type="Pfam" id="PF00842">
    <property type="entry name" value="Ala_racemase_C"/>
    <property type="match status" value="1"/>
</dbReference>
<reference evidence="6 7" key="1">
    <citation type="submission" date="2015-02" db="EMBL/GenBank/DDBJ databases">
        <title>Draft genome sequences of ten Microbacterium spp. with emphasis on heavy metal contaminated environments.</title>
        <authorList>
            <person name="Corretto E."/>
        </authorList>
    </citation>
    <scope>NUCLEOTIDE SEQUENCE [LARGE SCALE GENOMIC DNA]</scope>
    <source>
        <strain evidence="6 7">DSM 18659</strain>
    </source>
</reference>
<feature type="domain" description="Alanine racemase C-terminal" evidence="4">
    <location>
        <begin position="90"/>
        <end position="214"/>
    </location>
</feature>
<evidence type="ECO:0000313" key="7">
    <source>
        <dbReference type="Proteomes" id="UP000033451"/>
    </source>
</evidence>
<dbReference type="Proteomes" id="UP000033451">
    <property type="component" value="Unassembled WGS sequence"/>
</dbReference>
<dbReference type="InterPro" id="IPR009006">
    <property type="entry name" value="Ala_racemase/Decarboxylase_C"/>
</dbReference>
<dbReference type="InterPro" id="IPR011079">
    <property type="entry name" value="Ala_racemase_C"/>
</dbReference>
<comment type="caution">
    <text evidence="6">The sequence shown here is derived from an EMBL/GenBank/DDBJ whole genome shotgun (WGS) entry which is preliminary data.</text>
</comment>
<dbReference type="STRING" id="400772.RR49_02115"/>
<dbReference type="PANTHER" id="PTHR30511:SF0">
    <property type="entry name" value="ALANINE RACEMASE, CATABOLIC-RELATED"/>
    <property type="match status" value="1"/>
</dbReference>
<dbReference type="SMART" id="SM01005">
    <property type="entry name" value="Ala_racemase_C"/>
    <property type="match status" value="1"/>
</dbReference>
<proteinExistence type="predicted"/>
<evidence type="ECO:0000313" key="5">
    <source>
        <dbReference type="EMBL" id="HAN23213.1"/>
    </source>
</evidence>
<evidence type="ECO:0000256" key="3">
    <source>
        <dbReference type="ARBA" id="ARBA00023235"/>
    </source>
</evidence>
<evidence type="ECO:0000256" key="1">
    <source>
        <dbReference type="ARBA" id="ARBA00001933"/>
    </source>
</evidence>